<dbReference type="NCBIfam" id="TIGR00773">
    <property type="entry name" value="NhaA"/>
    <property type="match status" value="1"/>
</dbReference>
<keyword evidence="7" id="KW-0406">Ion transport</keyword>
<dbReference type="STRING" id="28083.Lbir_2170"/>
<name>A0A378IA47_9GAMM</name>
<dbReference type="Pfam" id="PF06965">
    <property type="entry name" value="Na_H_antiport_1"/>
    <property type="match status" value="1"/>
</dbReference>
<comment type="subcellular location">
    <subcellularLocation>
        <location evidence="1">Cell inner membrane</location>
        <topology evidence="1">Multi-pass membrane protein</topology>
    </subcellularLocation>
    <subcellularLocation>
        <location evidence="7">Cell membrane</location>
        <topology evidence="7">Multi-pass membrane protein</topology>
    </subcellularLocation>
</comment>
<protein>
    <recommendedName>
        <fullName evidence="7">Na(+)/H(+) antiporter NhaA</fullName>
    </recommendedName>
    <alternativeName>
        <fullName evidence="7">Sodium/proton antiporter NhaA</fullName>
    </alternativeName>
</protein>
<dbReference type="EMBL" id="LNXT01000040">
    <property type="protein sequence ID" value="KTC69431.1"/>
    <property type="molecule type" value="Genomic_DNA"/>
</dbReference>
<feature type="transmembrane region" description="Helical" evidence="7">
    <location>
        <begin position="384"/>
        <end position="410"/>
    </location>
</feature>
<evidence type="ECO:0000256" key="1">
    <source>
        <dbReference type="ARBA" id="ARBA00004429"/>
    </source>
</evidence>
<dbReference type="PANTHER" id="PTHR30341:SF0">
    <property type="entry name" value="NA(+)_H(+) ANTIPORTER NHAA"/>
    <property type="match status" value="1"/>
</dbReference>
<evidence type="ECO:0000256" key="5">
    <source>
        <dbReference type="ARBA" id="ARBA00023136"/>
    </source>
</evidence>
<dbReference type="InterPro" id="IPR004670">
    <property type="entry name" value="NhaA"/>
</dbReference>
<evidence type="ECO:0000256" key="2">
    <source>
        <dbReference type="ARBA" id="ARBA00022475"/>
    </source>
</evidence>
<evidence type="ECO:0000256" key="3">
    <source>
        <dbReference type="ARBA" id="ARBA00022692"/>
    </source>
</evidence>
<dbReference type="GO" id="GO:0006885">
    <property type="term" value="P:regulation of pH"/>
    <property type="evidence" value="ECO:0007669"/>
    <property type="project" value="UniProtKB-UniRule"/>
</dbReference>
<evidence type="ECO:0000256" key="6">
    <source>
        <dbReference type="ARBA" id="ARBA00023201"/>
    </source>
</evidence>
<dbReference type="OrthoDB" id="9808135at2"/>
<comment type="catalytic activity">
    <reaction evidence="7">
        <text>Na(+)(in) + 2 H(+)(out) = Na(+)(out) + 2 H(+)(in)</text>
        <dbReference type="Rhea" id="RHEA:29251"/>
        <dbReference type="ChEBI" id="CHEBI:15378"/>
        <dbReference type="ChEBI" id="CHEBI:29101"/>
    </reaction>
</comment>
<reference evidence="9 11" key="2">
    <citation type="submission" date="2018-06" db="EMBL/GenBank/DDBJ databases">
        <authorList>
            <consortium name="Pathogen Informatics"/>
            <person name="Doyle S."/>
        </authorList>
    </citation>
    <scope>NUCLEOTIDE SEQUENCE [LARGE SCALE GENOMIC DNA]</scope>
    <source>
        <strain evidence="9 11">NCTC12437</strain>
    </source>
</reference>
<dbReference type="RefSeq" id="WP_058524171.1">
    <property type="nucleotide sequence ID" value="NZ_CAAAHV010000012.1"/>
</dbReference>
<dbReference type="Gene3D" id="1.20.1530.10">
    <property type="entry name" value="Na+/H+ antiporter like domain"/>
    <property type="match status" value="1"/>
</dbReference>
<organism evidence="9 11">
    <name type="scientific">Legionella birminghamensis</name>
    <dbReference type="NCBI Taxonomy" id="28083"/>
    <lineage>
        <taxon>Bacteria</taxon>
        <taxon>Pseudomonadati</taxon>
        <taxon>Pseudomonadota</taxon>
        <taxon>Gammaproteobacteria</taxon>
        <taxon>Legionellales</taxon>
        <taxon>Legionellaceae</taxon>
        <taxon>Legionella</taxon>
    </lineage>
</organism>
<keyword evidence="7" id="KW-0050">Antiport</keyword>
<sequence>MNKHSQHKLPRAQILAERAFASIENFLHIEAVSGIVLLLAAAIALIWANSHWALSYKNLWHTPFFIGLGKFEISWPLHFWINDVLMTFFFLVVGMEIRREIHEGALNNIKQATLPIMAAFGGVIVPALIFLGFNSQPMLLNGWAVPTATDIAFAVGVLALLGRAIPGNIRIFLLTLAIIDDIVAVIIIAVFYSGGLNYAGFLIAGLGILLVLGFQRIGFGSAFAYIIPGAIIWIGLFMTGAHPTLAGVVLGLMTPIVSVRMSERPLDILSRIVKELTGQDVKMKDKHKMSRSLRKLQLAQRELLPPVVRVQRALHPWIAYGVMPLFALANAGVSMSSGAFSDENELRIIIGVALALVIGKPLGIVGMSWVCVKMGWCKLTRGITWKGIGLVGLLAGIGFTMSIFIAMLAFDDESLLNAAKLGVLIGSLCAAVSGLAWGKFHINRNSL</sequence>
<dbReference type="Proteomes" id="UP000054735">
    <property type="component" value="Unassembled WGS sequence"/>
</dbReference>
<evidence type="ECO:0000256" key="4">
    <source>
        <dbReference type="ARBA" id="ARBA00022989"/>
    </source>
</evidence>
<dbReference type="Proteomes" id="UP000255066">
    <property type="component" value="Unassembled WGS sequence"/>
</dbReference>
<feature type="transmembrane region" description="Helical" evidence="7">
    <location>
        <begin position="245"/>
        <end position="262"/>
    </location>
</feature>
<evidence type="ECO:0000313" key="10">
    <source>
        <dbReference type="Proteomes" id="UP000054735"/>
    </source>
</evidence>
<feature type="transmembrane region" description="Helical" evidence="7">
    <location>
        <begin position="222"/>
        <end position="239"/>
    </location>
</feature>
<keyword evidence="3 7" id="KW-0812">Transmembrane</keyword>
<reference evidence="8 10" key="1">
    <citation type="submission" date="2015-11" db="EMBL/GenBank/DDBJ databases">
        <title>Genomic analysis of 38 Legionella species identifies large and diverse effector repertoires.</title>
        <authorList>
            <person name="Burstein D."/>
            <person name="Amaro F."/>
            <person name="Zusman T."/>
            <person name="Lifshitz Z."/>
            <person name="Cohen O."/>
            <person name="Gilbert J.A."/>
            <person name="Pupko T."/>
            <person name="Shuman H.A."/>
            <person name="Segal G."/>
        </authorList>
    </citation>
    <scope>NUCLEOTIDE SEQUENCE [LARGE SCALE GENOMIC DNA]</scope>
    <source>
        <strain evidence="8 10">CDC#1407-AL-14</strain>
    </source>
</reference>
<feature type="transmembrane region" description="Helical" evidence="7">
    <location>
        <begin position="114"/>
        <end position="133"/>
    </location>
</feature>
<dbReference type="PANTHER" id="PTHR30341">
    <property type="entry name" value="SODIUM ION/PROTON ANTIPORTER NHAA-RELATED"/>
    <property type="match status" value="1"/>
</dbReference>
<evidence type="ECO:0000313" key="8">
    <source>
        <dbReference type="EMBL" id="KTC69431.1"/>
    </source>
</evidence>
<keyword evidence="5 7" id="KW-0472">Membrane</keyword>
<keyword evidence="6 7" id="KW-0739">Sodium transport</keyword>
<feature type="transmembrane region" description="Helical" evidence="7">
    <location>
        <begin position="198"/>
        <end position="215"/>
    </location>
</feature>
<feature type="transmembrane region" description="Helical" evidence="7">
    <location>
        <begin position="139"/>
        <end position="161"/>
    </location>
</feature>
<feature type="transmembrane region" description="Helical" evidence="7">
    <location>
        <begin position="173"/>
        <end position="192"/>
    </location>
</feature>
<comment type="function">
    <text evidence="7">Na(+)/H(+) antiporter that extrudes sodium in exchange for external protons.</text>
</comment>
<feature type="transmembrane region" description="Helical" evidence="7">
    <location>
        <begin position="416"/>
        <end position="437"/>
    </location>
</feature>
<keyword evidence="2 7" id="KW-1003">Cell membrane</keyword>
<keyword evidence="10" id="KW-1185">Reference proteome</keyword>
<evidence type="ECO:0000313" key="9">
    <source>
        <dbReference type="EMBL" id="STX31672.1"/>
    </source>
</evidence>
<evidence type="ECO:0000256" key="7">
    <source>
        <dbReference type="HAMAP-Rule" id="MF_01844"/>
    </source>
</evidence>
<dbReference type="GO" id="GO:0005886">
    <property type="term" value="C:plasma membrane"/>
    <property type="evidence" value="ECO:0007669"/>
    <property type="project" value="UniProtKB-SubCell"/>
</dbReference>
<keyword evidence="7" id="KW-0813">Transport</keyword>
<dbReference type="EMBL" id="UGNW01000001">
    <property type="protein sequence ID" value="STX31672.1"/>
    <property type="molecule type" value="Genomic_DNA"/>
</dbReference>
<keyword evidence="4 7" id="KW-1133">Transmembrane helix</keyword>
<dbReference type="HAMAP" id="MF_01844">
    <property type="entry name" value="NhaA"/>
    <property type="match status" value="1"/>
</dbReference>
<dbReference type="InterPro" id="IPR023171">
    <property type="entry name" value="Na/H_antiporter_dom_sf"/>
</dbReference>
<dbReference type="AlphaFoldDB" id="A0A378IA47"/>
<feature type="transmembrane region" description="Helical" evidence="7">
    <location>
        <begin position="31"/>
        <end position="53"/>
    </location>
</feature>
<dbReference type="GO" id="GO:0015385">
    <property type="term" value="F:sodium:proton antiporter activity"/>
    <property type="evidence" value="ECO:0007669"/>
    <property type="project" value="UniProtKB-UniRule"/>
</dbReference>
<accession>A0A378IA47</accession>
<gene>
    <name evidence="9" type="primary">nhaA_1</name>
    <name evidence="7" type="synonym">nhaA</name>
    <name evidence="8" type="synonym">nhaA_3</name>
    <name evidence="8" type="ORF">Lbir_2170</name>
    <name evidence="9" type="ORF">NCTC12437_01446</name>
</gene>
<proteinExistence type="inferred from homology"/>
<evidence type="ECO:0000313" key="11">
    <source>
        <dbReference type="Proteomes" id="UP000255066"/>
    </source>
</evidence>
<feature type="transmembrane region" description="Helical" evidence="7">
    <location>
        <begin position="317"/>
        <end position="336"/>
    </location>
</feature>
<feature type="transmembrane region" description="Helical" evidence="7">
    <location>
        <begin position="73"/>
        <end position="93"/>
    </location>
</feature>
<comment type="similarity">
    <text evidence="7">Belongs to the NhaA Na(+)/H(+) (TC 2.A.33) antiporter family.</text>
</comment>
<feature type="transmembrane region" description="Helical" evidence="7">
    <location>
        <begin position="348"/>
        <end position="372"/>
    </location>
</feature>
<keyword evidence="7" id="KW-0915">Sodium</keyword>